<accession>A0A0A9X1N7</accession>
<keyword evidence="2" id="KW-0472">Membrane</keyword>
<sequence length="268" mass="29059">MPSNSRIYCRAFWPQGMWLLLKALTLIWCSSLVSGLPALSYNEKPQSNSTVVLQNSTTTTNDTETNGPSVTPTLDISEATSSSLAPSSSSSTSTSSQLTSSSSSSYPDDAPSSSRTPPSVPASPSPPQEATAVELTTVPYNTSVEEFIYSESNLTKLNGSSEEEFLKTAAADSVFNVTVIAGISALVILIAVLIGVTSFVLYRHLSWNRPQTLSDKFSNDESTGYIDDTAFRENSEEMYSLDNDSFLNSLEAMTIQNYWTDHVKHTKL</sequence>
<feature type="compositionally biased region" description="Polar residues" evidence="1">
    <location>
        <begin position="43"/>
        <end position="54"/>
    </location>
</feature>
<reference evidence="4" key="2">
    <citation type="submission" date="2014-07" db="EMBL/GenBank/DDBJ databases">
        <authorList>
            <person name="Hull J."/>
        </authorList>
    </citation>
    <scope>NUCLEOTIDE SEQUENCE</scope>
</reference>
<organism evidence="4">
    <name type="scientific">Lygus hesperus</name>
    <name type="common">Western plant bug</name>
    <dbReference type="NCBI Taxonomy" id="30085"/>
    <lineage>
        <taxon>Eukaryota</taxon>
        <taxon>Metazoa</taxon>
        <taxon>Ecdysozoa</taxon>
        <taxon>Arthropoda</taxon>
        <taxon>Hexapoda</taxon>
        <taxon>Insecta</taxon>
        <taxon>Pterygota</taxon>
        <taxon>Neoptera</taxon>
        <taxon>Paraneoptera</taxon>
        <taxon>Hemiptera</taxon>
        <taxon>Heteroptera</taxon>
        <taxon>Panheteroptera</taxon>
        <taxon>Cimicomorpha</taxon>
        <taxon>Miridae</taxon>
        <taxon>Mirini</taxon>
        <taxon>Lygus</taxon>
    </lineage>
</organism>
<dbReference type="AlphaFoldDB" id="A0A0A9X1N7"/>
<feature type="compositionally biased region" description="Low complexity" evidence="1">
    <location>
        <begin position="77"/>
        <end position="117"/>
    </location>
</feature>
<dbReference type="EMBL" id="GBHO01032584">
    <property type="protein sequence ID" value="JAG11020.1"/>
    <property type="molecule type" value="Transcribed_RNA"/>
</dbReference>
<gene>
    <name evidence="5" type="ORF">CM83_81033</name>
    <name evidence="4" type="ORF">CM83_81034</name>
</gene>
<proteinExistence type="predicted"/>
<reference evidence="4" key="1">
    <citation type="journal article" date="2014" name="PLoS ONE">
        <title>Transcriptome-Based Identification of ABC Transporters in the Western Tarnished Plant Bug Lygus hesperus.</title>
        <authorList>
            <person name="Hull J.J."/>
            <person name="Chaney K."/>
            <person name="Geib S.M."/>
            <person name="Fabrick J.A."/>
            <person name="Brent C.S."/>
            <person name="Walsh D."/>
            <person name="Lavine L.C."/>
        </authorList>
    </citation>
    <scope>NUCLEOTIDE SEQUENCE</scope>
</reference>
<dbReference type="EMBL" id="GBHO01013319">
    <property type="protein sequence ID" value="JAG30285.1"/>
    <property type="molecule type" value="Transcribed_RNA"/>
</dbReference>
<evidence type="ECO:0000313" key="4">
    <source>
        <dbReference type="EMBL" id="JAG11020.1"/>
    </source>
</evidence>
<feature type="chain" id="PRO_5007389686" evidence="3">
    <location>
        <begin position="36"/>
        <end position="268"/>
    </location>
</feature>
<evidence type="ECO:0000256" key="1">
    <source>
        <dbReference type="SAM" id="MobiDB-lite"/>
    </source>
</evidence>
<name>A0A0A9X1N7_LYGHE</name>
<protein>
    <submittedName>
        <fullName evidence="4">Uncharacterized protein</fullName>
    </submittedName>
</protein>
<feature type="compositionally biased region" description="Pro residues" evidence="1">
    <location>
        <begin position="118"/>
        <end position="127"/>
    </location>
</feature>
<feature type="signal peptide" evidence="3">
    <location>
        <begin position="1"/>
        <end position="35"/>
    </location>
</feature>
<feature type="compositionally biased region" description="Low complexity" evidence="1">
    <location>
        <begin position="55"/>
        <end position="66"/>
    </location>
</feature>
<keyword evidence="2" id="KW-0812">Transmembrane</keyword>
<evidence type="ECO:0000313" key="5">
    <source>
        <dbReference type="EMBL" id="JAG30285.1"/>
    </source>
</evidence>
<feature type="transmembrane region" description="Helical" evidence="2">
    <location>
        <begin position="179"/>
        <end position="202"/>
    </location>
</feature>
<evidence type="ECO:0000256" key="2">
    <source>
        <dbReference type="SAM" id="Phobius"/>
    </source>
</evidence>
<feature type="region of interest" description="Disordered" evidence="1">
    <location>
        <begin position="43"/>
        <end position="130"/>
    </location>
</feature>
<keyword evidence="3" id="KW-0732">Signal</keyword>
<evidence type="ECO:0000256" key="3">
    <source>
        <dbReference type="SAM" id="SignalP"/>
    </source>
</evidence>
<keyword evidence="2" id="KW-1133">Transmembrane helix</keyword>